<proteinExistence type="predicted"/>
<evidence type="ECO:0000256" key="1">
    <source>
        <dbReference type="SAM" id="MobiDB-lite"/>
    </source>
</evidence>
<sequence length="78" mass="8464">MLPQGVKSFWLCSHKGLIGTSHPALYIIREDAKIMEAELQTEEARGQNGARARSNRGSNRPGSRKGTGDTLTRGGIRA</sequence>
<accession>A0A0G4HTK2</accession>
<protein>
    <submittedName>
        <fullName evidence="2">Uncharacterized protein</fullName>
    </submittedName>
</protein>
<gene>
    <name evidence="2" type="ORF">Cvel_31503</name>
</gene>
<feature type="compositionally biased region" description="Low complexity" evidence="1">
    <location>
        <begin position="48"/>
        <end position="61"/>
    </location>
</feature>
<organism evidence="2">
    <name type="scientific">Chromera velia CCMP2878</name>
    <dbReference type="NCBI Taxonomy" id="1169474"/>
    <lineage>
        <taxon>Eukaryota</taxon>
        <taxon>Sar</taxon>
        <taxon>Alveolata</taxon>
        <taxon>Colpodellida</taxon>
        <taxon>Chromeraceae</taxon>
        <taxon>Chromera</taxon>
    </lineage>
</organism>
<evidence type="ECO:0000313" key="2">
    <source>
        <dbReference type="EMBL" id="CEM47761.1"/>
    </source>
</evidence>
<dbReference type="VEuPathDB" id="CryptoDB:Cvel_31503"/>
<name>A0A0G4HTK2_9ALVE</name>
<dbReference type="AlphaFoldDB" id="A0A0G4HTK2"/>
<dbReference type="EMBL" id="CDMZ01003829">
    <property type="protein sequence ID" value="CEM47761.1"/>
    <property type="molecule type" value="Genomic_DNA"/>
</dbReference>
<reference evidence="2" key="1">
    <citation type="submission" date="2014-11" db="EMBL/GenBank/DDBJ databases">
        <authorList>
            <person name="Otto D Thomas"/>
            <person name="Naeem Raeece"/>
        </authorList>
    </citation>
    <scope>NUCLEOTIDE SEQUENCE</scope>
</reference>
<feature type="region of interest" description="Disordered" evidence="1">
    <location>
        <begin position="40"/>
        <end position="78"/>
    </location>
</feature>